<dbReference type="GO" id="GO:0005783">
    <property type="term" value="C:endoplasmic reticulum"/>
    <property type="evidence" value="ECO:0007669"/>
    <property type="project" value="UniProtKB-SubCell"/>
</dbReference>
<keyword evidence="4" id="KW-0256">Endoplasmic reticulum</keyword>
<keyword evidence="3" id="KW-0808">Transferase</keyword>
<dbReference type="OrthoDB" id="423313at2759"/>
<evidence type="ECO:0000256" key="5">
    <source>
        <dbReference type="ARBA" id="ARBA00023253"/>
    </source>
</evidence>
<dbReference type="CDD" id="cd11296">
    <property type="entry name" value="O-FucT_like"/>
    <property type="match status" value="1"/>
</dbReference>
<evidence type="ECO:0000256" key="4">
    <source>
        <dbReference type="ARBA" id="ARBA00022824"/>
    </source>
</evidence>
<comment type="pathway">
    <text evidence="2">Protein modification; protein glycosylation.</text>
</comment>
<feature type="compositionally biased region" description="Acidic residues" evidence="9">
    <location>
        <begin position="150"/>
        <end position="163"/>
    </location>
</feature>
<dbReference type="PANTHER" id="PTHR13398">
    <property type="entry name" value="GDP-FUCOSE PROTEIN O-FUCOSYLTRANSFERASE 2"/>
    <property type="match status" value="1"/>
</dbReference>
<evidence type="ECO:0000256" key="8">
    <source>
        <dbReference type="ARBA" id="ARBA00026232"/>
    </source>
</evidence>
<evidence type="ECO:0000256" key="9">
    <source>
        <dbReference type="SAM" id="MobiDB-lite"/>
    </source>
</evidence>
<dbReference type="EMBL" id="JAABOA010002314">
    <property type="protein sequence ID" value="KAF9580049.1"/>
    <property type="molecule type" value="Genomic_DNA"/>
</dbReference>
<evidence type="ECO:0000256" key="7">
    <source>
        <dbReference type="ARBA" id="ARBA00025803"/>
    </source>
</evidence>
<keyword evidence="6" id="KW-0119">Carbohydrate metabolism</keyword>
<organism evidence="10 11">
    <name type="scientific">Lunasporangiospora selenospora</name>
    <dbReference type="NCBI Taxonomy" id="979761"/>
    <lineage>
        <taxon>Eukaryota</taxon>
        <taxon>Fungi</taxon>
        <taxon>Fungi incertae sedis</taxon>
        <taxon>Mucoromycota</taxon>
        <taxon>Mortierellomycotina</taxon>
        <taxon>Mortierellomycetes</taxon>
        <taxon>Mortierellales</taxon>
        <taxon>Mortierellaceae</taxon>
        <taxon>Lunasporangiospora</taxon>
    </lineage>
</organism>
<feature type="region of interest" description="Disordered" evidence="9">
    <location>
        <begin position="1"/>
        <end position="191"/>
    </location>
</feature>
<evidence type="ECO:0000256" key="3">
    <source>
        <dbReference type="ARBA" id="ARBA00022679"/>
    </source>
</evidence>
<dbReference type="InterPro" id="IPR045130">
    <property type="entry name" value="OFUT2-like"/>
</dbReference>
<sequence>CGSTSTTHGWSFGLDSAYWPQSLRQQERPEQQQQQQGSSDDRDVIEDSYCNQINTESRENGRPQIALPHHSNGDDPIETVKKPKEDQWVSPKLSELQPMQRPGPDHSSEAAQMEHPPLPLPATYPETGMLHAPPKSPQTQLKDSNHRSEDDNDHDNEDEDDNSNDYGNKETPVVTPMRDGDQSDNNMGANKPSTTLVQPFEESLRSAHLDNDNNEDPADTTQYLTYLPYAGITNQFYGVLRGIALAQAMNRTLILPPITSSSHDKGKQHQPWSELLDLDRFRAQTGIRIVEMHQLRNASTTVRASLRCHVTCGFGSKRSIDFTATGFLNQWKMDVTLESSGEPKVDEEDRMEVIVRRLEPLAKNQPYICVSNAYKVTLIGKPEWKIYGQYLYFTSGVEDFVRNYLYSKVLVTPPPKSETELSPAARSLPPFIAIHVRRGDFIQYCEIRYKGPRMAQCLPSVEAIAERVEVVQERLQEKFDERLPVIVATNERRPEELEKFANQGWHVLDHEQMGTADVLGFFGSVMVDQAFLAHAETLIGIQMSTFSRVGMLRQRSWNGRETEYL</sequence>
<feature type="compositionally biased region" description="Basic and acidic residues" evidence="9">
    <location>
        <begin position="78"/>
        <end position="87"/>
    </location>
</feature>
<dbReference type="GO" id="GO:0006004">
    <property type="term" value="P:fucose metabolic process"/>
    <property type="evidence" value="ECO:0007669"/>
    <property type="project" value="UniProtKB-KW"/>
</dbReference>
<comment type="similarity">
    <text evidence="7">Belongs to the glycosyltransferase 68 family.</text>
</comment>
<feature type="non-terminal residue" evidence="10">
    <location>
        <position position="1"/>
    </location>
</feature>
<dbReference type="Gene3D" id="3.40.50.11350">
    <property type="match status" value="1"/>
</dbReference>
<evidence type="ECO:0000313" key="11">
    <source>
        <dbReference type="Proteomes" id="UP000780801"/>
    </source>
</evidence>
<dbReference type="InterPro" id="IPR019378">
    <property type="entry name" value="GDP-Fuc_O-FucTrfase"/>
</dbReference>
<name>A0A9P6FRF2_9FUNG</name>
<dbReference type="PANTHER" id="PTHR13398:SF0">
    <property type="entry name" value="GDP-FUCOSE PROTEIN O-FUCOSYLTRANSFERASE 2"/>
    <property type="match status" value="1"/>
</dbReference>
<keyword evidence="5" id="KW-0294">Fucose metabolism</keyword>
<comment type="subcellular location">
    <subcellularLocation>
        <location evidence="1">Endoplasmic reticulum</location>
    </subcellularLocation>
</comment>
<protein>
    <recommendedName>
        <fullName evidence="8">GDP-fucose protein O-fucosyltransferase 2</fullName>
    </recommendedName>
</protein>
<dbReference type="Gene3D" id="3.40.50.11340">
    <property type="match status" value="1"/>
</dbReference>
<dbReference type="Pfam" id="PF10250">
    <property type="entry name" value="O-FucT"/>
    <property type="match status" value="1"/>
</dbReference>
<dbReference type="Proteomes" id="UP000780801">
    <property type="component" value="Unassembled WGS sequence"/>
</dbReference>
<evidence type="ECO:0000256" key="2">
    <source>
        <dbReference type="ARBA" id="ARBA00004922"/>
    </source>
</evidence>
<dbReference type="GO" id="GO:0046922">
    <property type="term" value="F:peptide-O-fucosyltransferase activity"/>
    <property type="evidence" value="ECO:0007669"/>
    <property type="project" value="InterPro"/>
</dbReference>
<gene>
    <name evidence="10" type="ORF">BGW38_003458</name>
</gene>
<evidence type="ECO:0000256" key="1">
    <source>
        <dbReference type="ARBA" id="ARBA00004240"/>
    </source>
</evidence>
<evidence type="ECO:0000256" key="6">
    <source>
        <dbReference type="ARBA" id="ARBA00023277"/>
    </source>
</evidence>
<accession>A0A9P6FRF2</accession>
<proteinExistence type="inferred from homology"/>
<keyword evidence="11" id="KW-1185">Reference proteome</keyword>
<dbReference type="AlphaFoldDB" id="A0A9P6FRF2"/>
<evidence type="ECO:0000313" key="10">
    <source>
        <dbReference type="EMBL" id="KAF9580049.1"/>
    </source>
</evidence>
<reference evidence="10" key="1">
    <citation type="journal article" date="2020" name="Fungal Divers.">
        <title>Resolving the Mortierellaceae phylogeny through synthesis of multi-gene phylogenetics and phylogenomics.</title>
        <authorList>
            <person name="Vandepol N."/>
            <person name="Liber J."/>
            <person name="Desiro A."/>
            <person name="Na H."/>
            <person name="Kennedy M."/>
            <person name="Barry K."/>
            <person name="Grigoriev I.V."/>
            <person name="Miller A.N."/>
            <person name="O'Donnell K."/>
            <person name="Stajich J.E."/>
            <person name="Bonito G."/>
        </authorList>
    </citation>
    <scope>NUCLEOTIDE SEQUENCE</scope>
    <source>
        <strain evidence="10">KOD1015</strain>
    </source>
</reference>
<comment type="caution">
    <text evidence="10">The sequence shown here is derived from an EMBL/GenBank/DDBJ whole genome shotgun (WGS) entry which is preliminary data.</text>
</comment>